<comment type="subcellular location">
    <subcellularLocation>
        <location evidence="1">Cytoplasm</location>
        <location evidence="1">Cytosol</location>
    </subcellularLocation>
</comment>
<dbReference type="InterPro" id="IPR011029">
    <property type="entry name" value="DEATH-like_dom_sf"/>
</dbReference>
<dbReference type="Pfam" id="PF00619">
    <property type="entry name" value="CARD"/>
    <property type="match status" value="1"/>
</dbReference>
<evidence type="ECO:0000256" key="5">
    <source>
        <dbReference type="ARBA" id="ARBA00023198"/>
    </source>
</evidence>
<dbReference type="PANTHER" id="PTHR46985">
    <property type="entry name" value="NACHT, LRR AND PYD DOMAINS-CONTAINING PROTEIN 1"/>
    <property type="match status" value="1"/>
</dbReference>
<comment type="caution">
    <text evidence="8">The sequence shown here is derived from an EMBL/GenBank/DDBJ whole genome shotgun (WGS) entry which is preliminary data.</text>
</comment>
<keyword evidence="9" id="KW-1185">Reference proteome</keyword>
<keyword evidence="5" id="KW-0395">Inflammatory response</keyword>
<proteinExistence type="predicted"/>
<protein>
    <recommendedName>
        <fullName evidence="7">CARD domain-containing protein</fullName>
    </recommendedName>
</protein>
<dbReference type="OrthoDB" id="8891580at2759"/>
<dbReference type="PROSITE" id="PS50209">
    <property type="entry name" value="CARD"/>
    <property type="match status" value="1"/>
</dbReference>
<dbReference type="InterPro" id="IPR051249">
    <property type="entry name" value="NLRP_Inflammasome"/>
</dbReference>
<dbReference type="GO" id="GO:0006954">
    <property type="term" value="P:inflammatory response"/>
    <property type="evidence" value="ECO:0007669"/>
    <property type="project" value="UniProtKB-KW"/>
</dbReference>
<keyword evidence="3" id="KW-0399">Innate immunity</keyword>
<evidence type="ECO:0000313" key="9">
    <source>
        <dbReference type="Proteomes" id="UP000824219"/>
    </source>
</evidence>
<dbReference type="Proteomes" id="UP000824219">
    <property type="component" value="Linkage Group LG07"/>
</dbReference>
<organism evidence="8 9">
    <name type="scientific">Hemibagrus wyckioides</name>
    <dbReference type="NCBI Taxonomy" id="337641"/>
    <lineage>
        <taxon>Eukaryota</taxon>
        <taxon>Metazoa</taxon>
        <taxon>Chordata</taxon>
        <taxon>Craniata</taxon>
        <taxon>Vertebrata</taxon>
        <taxon>Euteleostomi</taxon>
        <taxon>Actinopterygii</taxon>
        <taxon>Neopterygii</taxon>
        <taxon>Teleostei</taxon>
        <taxon>Ostariophysi</taxon>
        <taxon>Siluriformes</taxon>
        <taxon>Bagridae</taxon>
        <taxon>Hemibagrus</taxon>
    </lineage>
</organism>
<dbReference type="GO" id="GO:0045087">
    <property type="term" value="P:innate immune response"/>
    <property type="evidence" value="ECO:0007669"/>
    <property type="project" value="UniProtKB-KW"/>
</dbReference>
<evidence type="ECO:0000259" key="7">
    <source>
        <dbReference type="PROSITE" id="PS50209"/>
    </source>
</evidence>
<reference evidence="8 9" key="1">
    <citation type="submission" date="2021-06" db="EMBL/GenBank/DDBJ databases">
        <title>Chromosome-level genome assembly of the red-tail catfish (Hemibagrus wyckioides).</title>
        <authorList>
            <person name="Shao F."/>
        </authorList>
    </citation>
    <scope>NUCLEOTIDE SEQUENCE [LARGE SCALE GENOMIC DNA]</scope>
    <source>
        <strain evidence="8">EC202008001</strain>
        <tissue evidence="8">Blood</tissue>
    </source>
</reference>
<evidence type="ECO:0000313" key="8">
    <source>
        <dbReference type="EMBL" id="KAG7330440.1"/>
    </source>
</evidence>
<accession>A0A9D3SP65</accession>
<evidence type="ECO:0000256" key="4">
    <source>
        <dbReference type="ARBA" id="ARBA00022859"/>
    </source>
</evidence>
<dbReference type="EMBL" id="JAHKSW010000007">
    <property type="protein sequence ID" value="KAG7330440.1"/>
    <property type="molecule type" value="Genomic_DNA"/>
</dbReference>
<feature type="region of interest" description="Disordered" evidence="6">
    <location>
        <begin position="123"/>
        <end position="151"/>
    </location>
</feature>
<dbReference type="GO" id="GO:0042981">
    <property type="term" value="P:regulation of apoptotic process"/>
    <property type="evidence" value="ECO:0007669"/>
    <property type="project" value="InterPro"/>
</dbReference>
<dbReference type="InterPro" id="IPR001315">
    <property type="entry name" value="CARD"/>
</dbReference>
<evidence type="ECO:0000256" key="2">
    <source>
        <dbReference type="ARBA" id="ARBA00022490"/>
    </source>
</evidence>
<evidence type="ECO:0000256" key="3">
    <source>
        <dbReference type="ARBA" id="ARBA00022588"/>
    </source>
</evidence>
<dbReference type="GO" id="GO:0061702">
    <property type="term" value="C:canonical inflammasome complex"/>
    <property type="evidence" value="ECO:0007669"/>
    <property type="project" value="TreeGrafter"/>
</dbReference>
<dbReference type="Gene3D" id="1.10.533.10">
    <property type="entry name" value="Death Domain, Fas"/>
    <property type="match status" value="1"/>
</dbReference>
<dbReference type="AlphaFoldDB" id="A0A9D3SP65"/>
<dbReference type="PANTHER" id="PTHR46985:SF4">
    <property type="entry name" value="CASPASE RECRUITMENT DOMAIN-CONTAINING PROTEIN 8"/>
    <property type="match status" value="1"/>
</dbReference>
<sequence>MLKKATNLELQCQELAELVDGLKRKLSAFSVSLNSKDQKIGELKRLLREKEDILRAKGEEIVRLKSNQNHNENLHLRINQLENEAQRAKGFQQKMEEEHQRQIGKMAKIIEEKDKEIDKLKNENQALKSQNEKKKKAKTSSMSGPRKKHTKSVELVPMISVEMLDGEAQGSEVPRGLQFLKKNRNRLIENIVAVKPIADDLLLFIGRHKYDKILQAPTEYDQRRQLYDITEKGGTKLQEEFYNSLLKHEKYLVDDLEKLAK</sequence>
<name>A0A9D3SP65_9TELE</name>
<dbReference type="SUPFAM" id="SSF47986">
    <property type="entry name" value="DEATH domain"/>
    <property type="match status" value="1"/>
</dbReference>
<evidence type="ECO:0000256" key="1">
    <source>
        <dbReference type="ARBA" id="ARBA00004514"/>
    </source>
</evidence>
<evidence type="ECO:0000256" key="6">
    <source>
        <dbReference type="SAM" id="MobiDB-lite"/>
    </source>
</evidence>
<feature type="domain" description="CARD" evidence="7">
    <location>
        <begin position="178"/>
        <end position="260"/>
    </location>
</feature>
<keyword evidence="2" id="KW-0963">Cytoplasm</keyword>
<keyword evidence="4" id="KW-0391">Immunity</keyword>
<gene>
    <name evidence="8" type="ORF">KOW79_006662</name>
</gene>